<accession>A0AA35Y2H9</accession>
<feature type="domain" description="Beta-lactamase class A catalytic" evidence="8">
    <location>
        <begin position="40"/>
        <end position="259"/>
    </location>
</feature>
<dbReference type="InterPro" id="IPR000871">
    <property type="entry name" value="Beta-lactam_class-A"/>
</dbReference>
<keyword evidence="5 6" id="KW-0046">Antibiotic resistance</keyword>
<comment type="caution">
    <text evidence="9">The sequence shown here is derived from an EMBL/GenBank/DDBJ whole genome shotgun (WGS) entry which is preliminary data.</text>
</comment>
<evidence type="ECO:0000256" key="7">
    <source>
        <dbReference type="SAM" id="SignalP"/>
    </source>
</evidence>
<dbReference type="Gene3D" id="3.40.710.10">
    <property type="entry name" value="DD-peptidase/beta-lactamase superfamily"/>
    <property type="match status" value="1"/>
</dbReference>
<organism evidence="9 10">
    <name type="scientific">Brytella acorum</name>
    <dbReference type="NCBI Taxonomy" id="2959299"/>
    <lineage>
        <taxon>Bacteria</taxon>
        <taxon>Pseudomonadati</taxon>
        <taxon>Pseudomonadota</taxon>
        <taxon>Alphaproteobacteria</taxon>
        <taxon>Acetobacterales</taxon>
        <taxon>Acetobacteraceae</taxon>
        <taxon>Brytella</taxon>
    </lineage>
</organism>
<feature type="signal peptide" evidence="7">
    <location>
        <begin position="1"/>
        <end position="20"/>
    </location>
</feature>
<keyword evidence="4 6" id="KW-0378">Hydrolase</keyword>
<dbReference type="RefSeq" id="WP_289842967.1">
    <property type="nucleotide sequence ID" value="NZ_CATKSH010000018.1"/>
</dbReference>
<evidence type="ECO:0000256" key="5">
    <source>
        <dbReference type="ARBA" id="ARBA00023251"/>
    </source>
</evidence>
<dbReference type="EMBL" id="CATKSH010000018">
    <property type="protein sequence ID" value="CAI9121574.1"/>
    <property type="molecule type" value="Genomic_DNA"/>
</dbReference>
<dbReference type="Pfam" id="PF13354">
    <property type="entry name" value="Beta-lactamase2"/>
    <property type="match status" value="1"/>
</dbReference>
<dbReference type="AlphaFoldDB" id="A0AA35Y2H9"/>
<dbReference type="GO" id="GO:0008800">
    <property type="term" value="F:beta-lactamase activity"/>
    <property type="evidence" value="ECO:0007669"/>
    <property type="project" value="UniProtKB-UniRule"/>
</dbReference>
<evidence type="ECO:0000256" key="2">
    <source>
        <dbReference type="ARBA" id="ARBA00009009"/>
    </source>
</evidence>
<dbReference type="PRINTS" id="PR00118">
    <property type="entry name" value="BLACTAMASEA"/>
</dbReference>
<evidence type="ECO:0000256" key="6">
    <source>
        <dbReference type="RuleBase" id="RU361140"/>
    </source>
</evidence>
<dbReference type="GO" id="GO:0046677">
    <property type="term" value="P:response to antibiotic"/>
    <property type="evidence" value="ECO:0007669"/>
    <property type="project" value="UniProtKB-UniRule"/>
</dbReference>
<reference evidence="9" key="1">
    <citation type="submission" date="2023-03" db="EMBL/GenBank/DDBJ databases">
        <authorList>
            <person name="Cleenwerck I."/>
        </authorList>
    </citation>
    <scope>NUCLEOTIDE SEQUENCE</scope>
    <source>
        <strain evidence="9">LMG 32879</strain>
    </source>
</reference>
<dbReference type="InterPro" id="IPR045155">
    <property type="entry name" value="Beta-lactam_cat"/>
</dbReference>
<dbReference type="EC" id="3.5.2.6" evidence="3 6"/>
<evidence type="ECO:0000256" key="4">
    <source>
        <dbReference type="ARBA" id="ARBA00022801"/>
    </source>
</evidence>
<proteinExistence type="inferred from homology"/>
<protein>
    <recommendedName>
        <fullName evidence="3 6">Beta-lactamase</fullName>
        <ecNumber evidence="3 6">3.5.2.6</ecNumber>
    </recommendedName>
</protein>
<keyword evidence="7" id="KW-0732">Signal</keyword>
<dbReference type="Proteomes" id="UP001176960">
    <property type="component" value="Unassembled WGS sequence"/>
</dbReference>
<sequence length="300" mass="32159">MRRRDFLWLSPAFLASPALARSALMDVVARYERSSGGHIGVYAKNIVTGETLAWRPDERFVMCSTFKASLAACVLSLCDQGHESLDRQVSYGASDIQDWYAPVAKAHLAGGSLSVRELCAGAVEQSDNSCANILLARIGGPAALTAFWRRLGDRETRLDNVEPVLNRTPPGGINDTTTPASMTGILQTLVLGEVLSATSRRILTTWLVGCRTGANRLRAGFPPDWVVGDKTGNNGSDAAGDIAVIWPRPRTPLVMSVYTRGGTPTEGQLREAFAGIAHLAARSLVVSEHAPTPGDRGHPR</sequence>
<dbReference type="NCBIfam" id="NF033103">
    <property type="entry name" value="bla_class_A"/>
    <property type="match status" value="1"/>
</dbReference>
<dbReference type="InterPro" id="IPR012338">
    <property type="entry name" value="Beta-lactam/transpept-like"/>
</dbReference>
<dbReference type="PANTHER" id="PTHR35333">
    <property type="entry name" value="BETA-LACTAMASE"/>
    <property type="match status" value="1"/>
</dbReference>
<evidence type="ECO:0000256" key="1">
    <source>
        <dbReference type="ARBA" id="ARBA00001526"/>
    </source>
</evidence>
<keyword evidence="10" id="KW-1185">Reference proteome</keyword>
<evidence type="ECO:0000259" key="8">
    <source>
        <dbReference type="Pfam" id="PF13354"/>
    </source>
</evidence>
<dbReference type="GO" id="GO:0030655">
    <property type="term" value="P:beta-lactam antibiotic catabolic process"/>
    <property type="evidence" value="ECO:0007669"/>
    <property type="project" value="InterPro"/>
</dbReference>
<comment type="catalytic activity">
    <reaction evidence="1 6">
        <text>a beta-lactam + H2O = a substituted beta-amino acid</text>
        <dbReference type="Rhea" id="RHEA:20401"/>
        <dbReference type="ChEBI" id="CHEBI:15377"/>
        <dbReference type="ChEBI" id="CHEBI:35627"/>
        <dbReference type="ChEBI" id="CHEBI:140347"/>
        <dbReference type="EC" id="3.5.2.6"/>
    </reaction>
</comment>
<dbReference type="SUPFAM" id="SSF56601">
    <property type="entry name" value="beta-lactamase/transpeptidase-like"/>
    <property type="match status" value="1"/>
</dbReference>
<evidence type="ECO:0000313" key="9">
    <source>
        <dbReference type="EMBL" id="CAI9121574.1"/>
    </source>
</evidence>
<dbReference type="PROSITE" id="PS00146">
    <property type="entry name" value="BETA_LACTAMASE_A"/>
    <property type="match status" value="1"/>
</dbReference>
<dbReference type="PANTHER" id="PTHR35333:SF3">
    <property type="entry name" value="BETA-LACTAMASE-TYPE TRANSPEPTIDASE FOLD CONTAINING PROTEIN"/>
    <property type="match status" value="1"/>
</dbReference>
<feature type="chain" id="PRO_5041227743" description="Beta-lactamase" evidence="7">
    <location>
        <begin position="21"/>
        <end position="300"/>
    </location>
</feature>
<dbReference type="InterPro" id="IPR023650">
    <property type="entry name" value="Beta-lactam_class-A_AS"/>
</dbReference>
<comment type="similarity">
    <text evidence="2 6">Belongs to the class-A beta-lactamase family.</text>
</comment>
<name>A0AA35Y2H9_9PROT</name>
<evidence type="ECO:0000313" key="10">
    <source>
        <dbReference type="Proteomes" id="UP001176960"/>
    </source>
</evidence>
<gene>
    <name evidence="9" type="primary">bla</name>
    <name evidence="9" type="ORF">LMG32879_002421</name>
</gene>
<evidence type="ECO:0000256" key="3">
    <source>
        <dbReference type="ARBA" id="ARBA00012865"/>
    </source>
</evidence>